<dbReference type="Proteomes" id="UP000550401">
    <property type="component" value="Unassembled WGS sequence"/>
</dbReference>
<dbReference type="InterPro" id="IPR025500">
    <property type="entry name" value="DUF4390"/>
</dbReference>
<organism evidence="2 3">
    <name type="scientific">Dokdonella fugitiva</name>
    <dbReference type="NCBI Taxonomy" id="328517"/>
    <lineage>
        <taxon>Bacteria</taxon>
        <taxon>Pseudomonadati</taxon>
        <taxon>Pseudomonadota</taxon>
        <taxon>Gammaproteobacteria</taxon>
        <taxon>Lysobacterales</taxon>
        <taxon>Rhodanobacteraceae</taxon>
        <taxon>Dokdonella</taxon>
    </lineage>
</organism>
<dbReference type="RefSeq" id="WP_182530517.1">
    <property type="nucleotide sequence ID" value="NZ_JACGXL010000002.1"/>
</dbReference>
<dbReference type="Pfam" id="PF14334">
    <property type="entry name" value="DUF4390"/>
    <property type="match status" value="1"/>
</dbReference>
<dbReference type="PROSITE" id="PS51257">
    <property type="entry name" value="PROKAR_LIPOPROTEIN"/>
    <property type="match status" value="1"/>
</dbReference>
<reference evidence="2 3" key="1">
    <citation type="submission" date="2020-07" db="EMBL/GenBank/DDBJ databases">
        <title>Genomic Encyclopedia of Type Strains, Phase IV (KMG-V): Genome sequencing to study the core and pangenomes of soil and plant-associated prokaryotes.</title>
        <authorList>
            <person name="Whitman W."/>
        </authorList>
    </citation>
    <scope>NUCLEOTIDE SEQUENCE [LARGE SCALE GENOMIC DNA]</scope>
    <source>
        <strain evidence="2 3">RH2WT43</strain>
    </source>
</reference>
<comment type="caution">
    <text evidence="2">The sequence shown here is derived from an EMBL/GenBank/DDBJ whole genome shotgun (WGS) entry which is preliminary data.</text>
</comment>
<gene>
    <name evidence="2" type="ORF">FHW12_001661</name>
</gene>
<keyword evidence="1" id="KW-0732">Signal</keyword>
<accession>A0A839ESM3</accession>
<sequence>MRWSKSRRERFRRGARAFAAAAFACALAACGMLAPPGSLGVRGVQLYSTAGTAVLELGLDCRLSGPMQDALDRGIPITFAIDVRAGDWPRRQARATRAIELRYYPLSRRYQLRLGDNPDDVRSFTTQAYLVSALGSLRLGLPAEFAHLAPATPLHVRAAIDPTALPGALRLPALFEPAWRLASADSRWPAATR</sequence>
<proteinExistence type="predicted"/>
<evidence type="ECO:0008006" key="4">
    <source>
        <dbReference type="Google" id="ProtNLM"/>
    </source>
</evidence>
<evidence type="ECO:0000256" key="1">
    <source>
        <dbReference type="SAM" id="SignalP"/>
    </source>
</evidence>
<name>A0A839ESM3_9GAMM</name>
<feature type="signal peptide" evidence="1">
    <location>
        <begin position="1"/>
        <end position="28"/>
    </location>
</feature>
<feature type="chain" id="PRO_5032308345" description="DUF4390 domain-containing protein" evidence="1">
    <location>
        <begin position="29"/>
        <end position="193"/>
    </location>
</feature>
<evidence type="ECO:0000313" key="2">
    <source>
        <dbReference type="EMBL" id="MBA8887447.1"/>
    </source>
</evidence>
<dbReference type="AlphaFoldDB" id="A0A839ESM3"/>
<evidence type="ECO:0000313" key="3">
    <source>
        <dbReference type="Proteomes" id="UP000550401"/>
    </source>
</evidence>
<dbReference type="EMBL" id="JACGXL010000002">
    <property type="protein sequence ID" value="MBA8887447.1"/>
    <property type="molecule type" value="Genomic_DNA"/>
</dbReference>
<protein>
    <recommendedName>
        <fullName evidence="4">DUF4390 domain-containing protein</fullName>
    </recommendedName>
</protein>
<keyword evidence="3" id="KW-1185">Reference proteome</keyword>